<organism evidence="1 2">
    <name type="scientific">Plastorhodobacter daqingensis</name>
    <dbReference type="NCBI Taxonomy" id="1387281"/>
    <lineage>
        <taxon>Bacteria</taxon>
        <taxon>Pseudomonadati</taxon>
        <taxon>Pseudomonadota</taxon>
        <taxon>Alphaproteobacteria</taxon>
        <taxon>Rhodobacterales</taxon>
        <taxon>Paracoccaceae</taxon>
        <taxon>Plastorhodobacter</taxon>
    </lineage>
</organism>
<keyword evidence="2" id="KW-1185">Reference proteome</keyword>
<protein>
    <submittedName>
        <fullName evidence="1">DUF3168 domain-containing protein</fullName>
    </submittedName>
</protein>
<dbReference type="Gene3D" id="3.30.2000.30">
    <property type="match status" value="1"/>
</dbReference>
<comment type="caution">
    <text evidence="1">The sequence shown here is derived from an EMBL/GenBank/DDBJ whole genome shotgun (WGS) entry which is preliminary data.</text>
</comment>
<dbReference type="InterPro" id="IPR021508">
    <property type="entry name" value="Gp17-like"/>
</dbReference>
<proteinExistence type="predicted"/>
<evidence type="ECO:0000313" key="1">
    <source>
        <dbReference type="EMBL" id="MFC7704999.1"/>
    </source>
</evidence>
<name>A0ABW2UND4_9RHOB</name>
<accession>A0ABW2UND4</accession>
<dbReference type="Proteomes" id="UP001596516">
    <property type="component" value="Unassembled WGS sequence"/>
</dbReference>
<dbReference type="EMBL" id="JBHTFQ010000006">
    <property type="protein sequence ID" value="MFC7704999.1"/>
    <property type="molecule type" value="Genomic_DNA"/>
</dbReference>
<gene>
    <name evidence="1" type="ORF">ACFQXB_12405</name>
</gene>
<sequence length="136" mass="14087">MSYGCAAALQAAVFQRLLADEALEALVDGAVHDAMPAGQANGTYVALGPEEVRDASDGTGGGAEHRFVVSVVSDAAGFQRAKDAAAAVSDALVGADLALSRGRLVGLSFVKAVARRTDGGRRIDLTFRARVEDWRV</sequence>
<reference evidence="2" key="1">
    <citation type="journal article" date="2019" name="Int. J. Syst. Evol. Microbiol.">
        <title>The Global Catalogue of Microorganisms (GCM) 10K type strain sequencing project: providing services to taxonomists for standard genome sequencing and annotation.</title>
        <authorList>
            <consortium name="The Broad Institute Genomics Platform"/>
            <consortium name="The Broad Institute Genome Sequencing Center for Infectious Disease"/>
            <person name="Wu L."/>
            <person name="Ma J."/>
        </authorList>
    </citation>
    <scope>NUCLEOTIDE SEQUENCE [LARGE SCALE GENOMIC DNA]</scope>
    <source>
        <strain evidence="2">CGMCC 1.12750</strain>
    </source>
</reference>
<dbReference type="InterPro" id="IPR053745">
    <property type="entry name" value="Viral_Tail_Comp_sf"/>
</dbReference>
<dbReference type="Pfam" id="PF11367">
    <property type="entry name" value="Tail_completion_gp17"/>
    <property type="match status" value="1"/>
</dbReference>
<evidence type="ECO:0000313" key="2">
    <source>
        <dbReference type="Proteomes" id="UP001596516"/>
    </source>
</evidence>
<dbReference type="RefSeq" id="WP_377404103.1">
    <property type="nucleotide sequence ID" value="NZ_JBHTFQ010000006.1"/>
</dbReference>